<dbReference type="Gene3D" id="3.40.50.360">
    <property type="match status" value="1"/>
</dbReference>
<dbReference type="InterPro" id="IPR050712">
    <property type="entry name" value="NAD(P)H-dep_reductase"/>
</dbReference>
<accession>A0AAX4IKD3</accession>
<dbReference type="GeneID" id="87945209"/>
<dbReference type="GO" id="GO:0005829">
    <property type="term" value="C:cytosol"/>
    <property type="evidence" value="ECO:0007669"/>
    <property type="project" value="TreeGrafter"/>
</dbReference>
<reference evidence="3" key="1">
    <citation type="journal article" date="2023" name="bioRxiv">
        <title>Complete genome of the Medicago anthracnose fungus, Colletotrichum destructivum, reveals a mini-chromosome-like region within a core chromosome.</title>
        <authorList>
            <person name="Lapalu N."/>
            <person name="Simon A."/>
            <person name="Lu A."/>
            <person name="Plaumann P.-L."/>
            <person name="Amselem J."/>
            <person name="Pigne S."/>
            <person name="Auger A."/>
            <person name="Koch C."/>
            <person name="Dallery J.-F."/>
            <person name="O'Connell R.J."/>
        </authorList>
    </citation>
    <scope>NUCLEOTIDE SEQUENCE [LARGE SCALE GENOMIC DNA]</scope>
    <source>
        <strain evidence="3">CBS 520.97</strain>
    </source>
</reference>
<keyword evidence="3" id="KW-1185">Reference proteome</keyword>
<dbReference type="RefSeq" id="XP_062780916.1">
    <property type="nucleotide sequence ID" value="XM_062924865.1"/>
</dbReference>
<dbReference type="PANTHER" id="PTHR30543">
    <property type="entry name" value="CHROMATE REDUCTASE"/>
    <property type="match status" value="1"/>
</dbReference>
<gene>
    <name evidence="2" type="ORF">CDEST_08706</name>
</gene>
<dbReference type="PANTHER" id="PTHR30543:SF21">
    <property type="entry name" value="NAD(P)H-DEPENDENT FMN REDUCTASE LOT6"/>
    <property type="match status" value="1"/>
</dbReference>
<dbReference type="InterPro" id="IPR029039">
    <property type="entry name" value="Flavoprotein-like_sf"/>
</dbReference>
<evidence type="ECO:0000259" key="1">
    <source>
        <dbReference type="Pfam" id="PF03358"/>
    </source>
</evidence>
<dbReference type="AlphaFoldDB" id="A0AAX4IKD3"/>
<dbReference type="InterPro" id="IPR005025">
    <property type="entry name" value="FMN_Rdtase-like_dom"/>
</dbReference>
<dbReference type="Proteomes" id="UP001322277">
    <property type="component" value="Chromosome 5"/>
</dbReference>
<protein>
    <submittedName>
        <fullName evidence="2">Flavoprotein-like superfamily</fullName>
    </submittedName>
</protein>
<name>A0AAX4IKD3_9PEZI</name>
<dbReference type="Pfam" id="PF03358">
    <property type="entry name" value="FMN_red"/>
    <property type="match status" value="1"/>
</dbReference>
<dbReference type="SUPFAM" id="SSF52218">
    <property type="entry name" value="Flavoproteins"/>
    <property type="match status" value="1"/>
</dbReference>
<proteinExistence type="predicted"/>
<sequence>MAANKRVAVIATSTRTPRIGTKVAELVRDVIAPDAAAADVELAFVEVASFNLPVFDEKLLPAQVPAFGEFAHEHSRAWSREIARHDAYVLVVPEYNYGLAGGTKNAIDYLYNEWIGKPVAIVSYGIAGGNSASSQAQKTLEGMKLRVAPTRPALPFAGGGAGPDLMAAIGGEIGDESRENWKAEAETIRKAFAELRELLDAPPPPPAAAAKSES</sequence>
<evidence type="ECO:0000313" key="2">
    <source>
        <dbReference type="EMBL" id="WQF83692.1"/>
    </source>
</evidence>
<evidence type="ECO:0000313" key="3">
    <source>
        <dbReference type="Proteomes" id="UP001322277"/>
    </source>
</evidence>
<dbReference type="EMBL" id="CP137309">
    <property type="protein sequence ID" value="WQF83692.1"/>
    <property type="molecule type" value="Genomic_DNA"/>
</dbReference>
<organism evidence="2 3">
    <name type="scientific">Colletotrichum destructivum</name>
    <dbReference type="NCBI Taxonomy" id="34406"/>
    <lineage>
        <taxon>Eukaryota</taxon>
        <taxon>Fungi</taxon>
        <taxon>Dikarya</taxon>
        <taxon>Ascomycota</taxon>
        <taxon>Pezizomycotina</taxon>
        <taxon>Sordariomycetes</taxon>
        <taxon>Hypocreomycetidae</taxon>
        <taxon>Glomerellales</taxon>
        <taxon>Glomerellaceae</taxon>
        <taxon>Colletotrichum</taxon>
        <taxon>Colletotrichum destructivum species complex</taxon>
    </lineage>
</organism>
<dbReference type="GO" id="GO:0010181">
    <property type="term" value="F:FMN binding"/>
    <property type="evidence" value="ECO:0007669"/>
    <property type="project" value="TreeGrafter"/>
</dbReference>
<dbReference type="GO" id="GO:0016491">
    <property type="term" value="F:oxidoreductase activity"/>
    <property type="evidence" value="ECO:0007669"/>
    <property type="project" value="InterPro"/>
</dbReference>
<feature type="domain" description="NADPH-dependent FMN reductase-like" evidence="1">
    <location>
        <begin position="6"/>
        <end position="152"/>
    </location>
</feature>
<dbReference type="KEGG" id="cdet:87945209"/>